<evidence type="ECO:0000259" key="1">
    <source>
        <dbReference type="Pfam" id="PF13021"/>
    </source>
</evidence>
<dbReference type="OrthoDB" id="72213at2"/>
<evidence type="ECO:0000313" key="2">
    <source>
        <dbReference type="EMBL" id="RUS57113.1"/>
    </source>
</evidence>
<dbReference type="EMBL" id="JTFC01000027">
    <property type="protein sequence ID" value="RUS57113.1"/>
    <property type="molecule type" value="Genomic_DNA"/>
</dbReference>
<feature type="domain" description="DUF3885" evidence="1">
    <location>
        <begin position="4"/>
        <end position="203"/>
    </location>
</feature>
<gene>
    <name evidence="2" type="ORF">QI30_07590</name>
</gene>
<dbReference type="InterPro" id="IPR024976">
    <property type="entry name" value="DUF3885"/>
</dbReference>
<organism evidence="2 3">
    <name type="scientific">Candidatus Kurthia intestinigallinarum</name>
    <dbReference type="NCBI Taxonomy" id="1562256"/>
    <lineage>
        <taxon>Bacteria</taxon>
        <taxon>Bacillati</taxon>
        <taxon>Bacillota</taxon>
        <taxon>Bacilli</taxon>
        <taxon>Bacillales</taxon>
        <taxon>Caryophanaceae</taxon>
        <taxon>Kurthia</taxon>
    </lineage>
</organism>
<name>A0A433RV10_9BACL</name>
<dbReference type="Proteomes" id="UP000288623">
    <property type="component" value="Unassembled WGS sequence"/>
</dbReference>
<dbReference type="RefSeq" id="WP_126990344.1">
    <property type="nucleotide sequence ID" value="NZ_JTFC01000027.1"/>
</dbReference>
<dbReference type="Pfam" id="PF13021">
    <property type="entry name" value="DUF3885"/>
    <property type="match status" value="1"/>
</dbReference>
<keyword evidence="3" id="KW-1185">Reference proteome</keyword>
<evidence type="ECO:0000313" key="3">
    <source>
        <dbReference type="Proteomes" id="UP000288623"/>
    </source>
</evidence>
<reference evidence="2 3" key="1">
    <citation type="submission" date="2014-11" db="EMBL/GenBank/DDBJ databases">
        <title>Genome sequence and analysis of novel Kurthia sp.</title>
        <authorList>
            <person name="Lawson J.N."/>
            <person name="Gonzalez J.E."/>
            <person name="Rinauldi L."/>
            <person name="Xuan Z."/>
            <person name="Firman A."/>
            <person name="Shaddox L."/>
            <person name="Trudeau A."/>
            <person name="Shah S."/>
            <person name="Reiman D."/>
        </authorList>
    </citation>
    <scope>NUCLEOTIDE SEQUENCE [LARGE SCALE GENOMIC DNA]</scope>
    <source>
        <strain evidence="2 3">3B1D</strain>
    </source>
</reference>
<proteinExistence type="predicted"/>
<dbReference type="AlphaFoldDB" id="A0A433RV10"/>
<comment type="caution">
    <text evidence="2">The sequence shown here is derived from an EMBL/GenBank/DDBJ whole genome shotgun (WGS) entry which is preliminary data.</text>
</comment>
<protein>
    <recommendedName>
        <fullName evidence="1">DUF3885 domain-containing protein</fullName>
    </recommendedName>
</protein>
<accession>A0A433RV10</accession>
<sequence>MKITKLMNEYYKGLLLTPDLYHSLDLGIHVELGEDMYQTNDDGKLNMKRFYSVYRHVATVFSLLFKKDDDVILVANSYPNDSNKTVYPNFFQRYVKIQQKKYSLRMHEFIWQFDGDDICVQQMELLCKVSDLKLESLLKTLIHKDFGSLKPQLRRKDCLYPPDVFFINVRTKCIFHIYDDRGCEIMNTDVKLHKQLVESLKEWEIQVRDNGSN</sequence>